<feature type="region of interest" description="Disordered" evidence="1">
    <location>
        <begin position="1"/>
        <end position="20"/>
    </location>
</feature>
<feature type="region of interest" description="Disordered" evidence="1">
    <location>
        <begin position="119"/>
        <end position="146"/>
    </location>
</feature>
<dbReference type="InterPro" id="IPR027417">
    <property type="entry name" value="P-loop_NTPase"/>
</dbReference>
<dbReference type="EMBL" id="QYBB01000002">
    <property type="protein sequence ID" value="RYC33546.1"/>
    <property type="molecule type" value="Genomic_DNA"/>
</dbReference>
<dbReference type="PANTHER" id="PTHR43718">
    <property type="entry name" value="LON PROTEASE"/>
    <property type="match status" value="1"/>
</dbReference>
<keyword evidence="3" id="KW-1185">Reference proteome</keyword>
<dbReference type="AlphaFoldDB" id="A0A4Q2UEL2"/>
<dbReference type="GO" id="GO:0003697">
    <property type="term" value="F:single-stranded DNA binding"/>
    <property type="evidence" value="ECO:0007669"/>
    <property type="project" value="TreeGrafter"/>
</dbReference>
<comment type="caution">
    <text evidence="2">The sequence shown here is derived from an EMBL/GenBank/DDBJ whole genome shotgun (WGS) entry which is preliminary data.</text>
</comment>
<reference evidence="2 3" key="1">
    <citation type="submission" date="2018-12" db="EMBL/GenBank/DDBJ databases">
        <authorList>
            <person name="Grouzdev D.S."/>
            <person name="Krutkina M.S."/>
        </authorList>
    </citation>
    <scope>NUCLEOTIDE SEQUENCE [LARGE SCALE GENOMIC DNA]</scope>
    <source>
        <strain evidence="2 3">RmlP026</strain>
    </source>
</reference>
<dbReference type="PANTHER" id="PTHR43718:SF2">
    <property type="entry name" value="LON PROTEASE HOMOLOG, MITOCHONDRIAL"/>
    <property type="match status" value="1"/>
</dbReference>
<accession>A0A4Q2UEL2</accession>
<evidence type="ECO:0000313" key="2">
    <source>
        <dbReference type="EMBL" id="RYC33546.1"/>
    </source>
</evidence>
<gene>
    <name evidence="2" type="ORF">D3273_03520</name>
</gene>
<proteinExistence type="predicted"/>
<evidence type="ECO:0000256" key="1">
    <source>
        <dbReference type="SAM" id="MobiDB-lite"/>
    </source>
</evidence>
<dbReference type="GO" id="GO:0051131">
    <property type="term" value="P:chaperone-mediated protein complex assembly"/>
    <property type="evidence" value="ECO:0007669"/>
    <property type="project" value="TreeGrafter"/>
</dbReference>
<feature type="region of interest" description="Disordered" evidence="1">
    <location>
        <begin position="214"/>
        <end position="257"/>
    </location>
</feature>
<feature type="compositionally biased region" description="Basic and acidic residues" evidence="1">
    <location>
        <begin position="125"/>
        <end position="146"/>
    </location>
</feature>
<dbReference type="GO" id="GO:0005524">
    <property type="term" value="F:ATP binding"/>
    <property type="evidence" value="ECO:0007669"/>
    <property type="project" value="InterPro"/>
</dbReference>
<organism evidence="2 3">
    <name type="scientific">Lichenibacterium minor</name>
    <dbReference type="NCBI Taxonomy" id="2316528"/>
    <lineage>
        <taxon>Bacteria</taxon>
        <taxon>Pseudomonadati</taxon>
        <taxon>Pseudomonadota</taxon>
        <taxon>Alphaproteobacteria</taxon>
        <taxon>Hyphomicrobiales</taxon>
        <taxon>Lichenihabitantaceae</taxon>
        <taxon>Lichenibacterium</taxon>
    </lineage>
</organism>
<reference evidence="2 3" key="2">
    <citation type="submission" date="2019-02" db="EMBL/GenBank/DDBJ databases">
        <title>'Lichenibacterium ramalinii' gen. nov. sp. nov., 'Lichenibacterium minor' gen. nov. sp. nov.</title>
        <authorList>
            <person name="Pankratov T."/>
        </authorList>
    </citation>
    <scope>NUCLEOTIDE SEQUENCE [LARGE SCALE GENOMIC DNA]</scope>
    <source>
        <strain evidence="2 3">RmlP026</strain>
    </source>
</reference>
<dbReference type="GO" id="GO:0006515">
    <property type="term" value="P:protein quality control for misfolded or incompletely synthesized proteins"/>
    <property type="evidence" value="ECO:0007669"/>
    <property type="project" value="TreeGrafter"/>
</dbReference>
<dbReference type="GO" id="GO:0007005">
    <property type="term" value="P:mitochondrion organization"/>
    <property type="evidence" value="ECO:0007669"/>
    <property type="project" value="TreeGrafter"/>
</dbReference>
<evidence type="ECO:0000313" key="3">
    <source>
        <dbReference type="Proteomes" id="UP000290759"/>
    </source>
</evidence>
<dbReference type="InterPro" id="IPR027065">
    <property type="entry name" value="Lon_Prtase"/>
</dbReference>
<dbReference type="GO" id="GO:0004252">
    <property type="term" value="F:serine-type endopeptidase activity"/>
    <property type="evidence" value="ECO:0007669"/>
    <property type="project" value="InterPro"/>
</dbReference>
<dbReference type="OrthoDB" id="5297432at2"/>
<protein>
    <submittedName>
        <fullName evidence="2">Uncharacterized protein</fullName>
    </submittedName>
</protein>
<dbReference type="Gene3D" id="3.40.50.300">
    <property type="entry name" value="P-loop containing nucleotide triphosphate hydrolases"/>
    <property type="match status" value="1"/>
</dbReference>
<sequence>MRDGLSGSHPSRRNARPGLVRRTFLSETTANPLFLVDKADKPSDAWREDPYRPFYSLLEPENARAFVEDFLGFPIDASRISWVRAGNEVELLPAPVLDRLSILRVSSMDQAQARSVAASNYETANAERDGFTDKREAMEGARPGDEARTVIRSASWRSVDRTVVSHPDMPHHPIEDLGPDRAAVRGSGHVSRPALEAALDASSVGLDRVGPPAGASIHSEGTMNIHPGTSPRSGAHSVRIRARDGPHCPVQGGSPHD</sequence>
<dbReference type="Proteomes" id="UP000290759">
    <property type="component" value="Unassembled WGS sequence"/>
</dbReference>
<dbReference type="GO" id="GO:0004176">
    <property type="term" value="F:ATP-dependent peptidase activity"/>
    <property type="evidence" value="ECO:0007669"/>
    <property type="project" value="InterPro"/>
</dbReference>
<dbReference type="RefSeq" id="WP_129223537.1">
    <property type="nucleotide sequence ID" value="NZ_QYBB01000002.1"/>
</dbReference>
<name>A0A4Q2UEL2_9HYPH</name>